<comment type="caution">
    <text evidence="1">The sequence shown here is derived from an EMBL/GenBank/DDBJ whole genome shotgun (WGS) entry which is preliminary data.</text>
</comment>
<name>A0A3L8NZV7_9ACTN</name>
<dbReference type="OrthoDB" id="3782133at2"/>
<dbReference type="Proteomes" id="UP000281708">
    <property type="component" value="Unassembled WGS sequence"/>
</dbReference>
<reference evidence="1 2" key="1">
    <citation type="submission" date="2018-10" db="EMBL/GenBank/DDBJ databases">
        <title>Marmoricola sp. 4Q3S-7 whole genome shotgun sequence.</title>
        <authorList>
            <person name="Li F."/>
        </authorList>
    </citation>
    <scope>NUCLEOTIDE SEQUENCE [LARGE SCALE GENOMIC DNA]</scope>
    <source>
        <strain evidence="1 2">4Q3S-7</strain>
    </source>
</reference>
<gene>
    <name evidence="1" type="ORF">D9V37_15920</name>
</gene>
<protein>
    <submittedName>
        <fullName evidence="1">2-nitropropane dioxygenase</fullName>
    </submittedName>
</protein>
<dbReference type="GO" id="GO:0051213">
    <property type="term" value="F:dioxygenase activity"/>
    <property type="evidence" value="ECO:0007669"/>
    <property type="project" value="UniProtKB-KW"/>
</dbReference>
<evidence type="ECO:0000313" key="1">
    <source>
        <dbReference type="EMBL" id="RLV47648.1"/>
    </source>
</evidence>
<evidence type="ECO:0000313" key="2">
    <source>
        <dbReference type="Proteomes" id="UP000281708"/>
    </source>
</evidence>
<proteinExistence type="predicted"/>
<dbReference type="InterPro" id="IPR039498">
    <property type="entry name" value="NTP_transf_5"/>
</dbReference>
<keyword evidence="1" id="KW-0223">Dioxygenase</keyword>
<dbReference type="AlphaFoldDB" id="A0A3L8NZV7"/>
<accession>A0A3L8NZV7</accession>
<keyword evidence="1" id="KW-0560">Oxidoreductase</keyword>
<dbReference type="RefSeq" id="WP_121807154.1">
    <property type="nucleotide sequence ID" value="NZ_RDBE01000010.1"/>
</dbReference>
<sequence>MTAVAIDGSARVALAHAVVQVLAERAGVDLLHVKGPALDASLRDAERISTDADVLVRPGHVLALTAALVDHGWRLVTGFASGSVFEHAANYHHDAWGYVDVHRSFPGVTIGSEQAFDLLWADRTASEVAHRACAVPSVRDQALLLCLHAARGMGAPRAVADLDRAWGAADEADRARLRARADELGARVALAAALGELDAGDLGEDRTVPLWRYYSQGGSRVDEWVARLRAAPSRRAAVRTAVRGLGVNREYAAMALGHEPSRRELAGLFAGRIGTGVRQLVRRRDG</sequence>
<organism evidence="1 2">
    <name type="scientific">Nocardioides mangrovicus</name>
    <dbReference type="NCBI Taxonomy" id="2478913"/>
    <lineage>
        <taxon>Bacteria</taxon>
        <taxon>Bacillati</taxon>
        <taxon>Actinomycetota</taxon>
        <taxon>Actinomycetes</taxon>
        <taxon>Propionibacteriales</taxon>
        <taxon>Nocardioidaceae</taxon>
        <taxon>Nocardioides</taxon>
    </lineage>
</organism>
<keyword evidence="2" id="KW-1185">Reference proteome</keyword>
<dbReference type="EMBL" id="RDBE01000010">
    <property type="protein sequence ID" value="RLV47648.1"/>
    <property type="molecule type" value="Genomic_DNA"/>
</dbReference>
<dbReference type="Pfam" id="PF14907">
    <property type="entry name" value="NTP_transf_5"/>
    <property type="match status" value="1"/>
</dbReference>